<dbReference type="SMART" id="SM01312">
    <property type="entry name" value="RTC4"/>
    <property type="match status" value="1"/>
</dbReference>
<feature type="domain" description="Restriction of telomere capping protein 4 C-terminal" evidence="9">
    <location>
        <begin position="220"/>
        <end position="350"/>
    </location>
</feature>
<comment type="subcellular location">
    <subcellularLocation>
        <location evidence="3">Cytoplasm</location>
    </subcellularLocation>
    <subcellularLocation>
        <location evidence="2">Nucleus</location>
    </subcellularLocation>
</comment>
<evidence type="ECO:0000313" key="10">
    <source>
        <dbReference type="EMBL" id="CCC66633.1"/>
    </source>
</evidence>
<dbReference type="STRING" id="1064592.G0V597"/>
<reference key="2">
    <citation type="submission" date="2011-08" db="EMBL/GenBank/DDBJ databases">
        <title>Genome sequence of Naumovozyma castellii.</title>
        <authorList>
            <person name="Gordon J.L."/>
            <person name="Armisen D."/>
            <person name="Proux-Wera E."/>
            <person name="OhEigeartaigh S.S."/>
            <person name="Byrne K.P."/>
            <person name="Wolfe K.H."/>
        </authorList>
    </citation>
    <scope>NUCLEOTIDE SEQUENCE</scope>
    <source>
        <strain>Type strain:CBS 4309</strain>
    </source>
</reference>
<dbReference type="KEGG" id="ncs:NCAS_0A00730"/>
<feature type="compositionally biased region" description="Polar residues" evidence="8">
    <location>
        <begin position="48"/>
        <end position="57"/>
    </location>
</feature>
<comment type="similarity">
    <text evidence="4">Belongs to the RTC4 family.</text>
</comment>
<dbReference type="PANTHER" id="PTHR41391">
    <property type="entry name" value="RESTRICTION OF TELOMERE CAPPING PROTEIN 4"/>
    <property type="match status" value="1"/>
</dbReference>
<feature type="region of interest" description="Disordered" evidence="8">
    <location>
        <begin position="88"/>
        <end position="113"/>
    </location>
</feature>
<evidence type="ECO:0000313" key="11">
    <source>
        <dbReference type="Proteomes" id="UP000001640"/>
    </source>
</evidence>
<evidence type="ECO:0000256" key="3">
    <source>
        <dbReference type="ARBA" id="ARBA00004496"/>
    </source>
</evidence>
<sequence>MTTTMRSHRKSKIYNGNVGKNTKDILQRAKVKKRPIDLVLNDLKESFSSDGNESTSTNDEELYPDKSKRLKDAKKALLSLDSDVMHALEEHSSTSSDEEASKSRGRKERENEEVVLGPDAIKLVQSIETDKIQPALELNKQLSDLNDDNDAIDGFVDKVIEKRRKEDEQRHIKPKTTRDEILKKYRVRKRYMKKFKLPSLLYGAEIIEKIQPHLPVVTDILTGRLNSPFYYEAKQIFQKSSKPFLSVEEFRSLDLNNFLAGFYGFKRQMKVGEEILSKYSSDLKKSKSPTLQWWGAEDFANYVLAPEVLVSLCIAEMKLPKKNGTMEKSRLKVHDLFEDTVEYGIEVADSDPLEAWEVPTEVDQLKELGLDPQKYGSSMWHHTIE</sequence>
<dbReference type="OMA" id="INQCEDE"/>
<keyword evidence="7" id="KW-0539">Nucleus</keyword>
<feature type="region of interest" description="Disordered" evidence="8">
    <location>
        <begin position="46"/>
        <end position="67"/>
    </location>
</feature>
<dbReference type="EMBL" id="HE576752">
    <property type="protein sequence ID" value="CCC66633.1"/>
    <property type="molecule type" value="Genomic_DNA"/>
</dbReference>
<protein>
    <recommendedName>
        <fullName evidence="5">Restriction of telomere capping protein 4</fullName>
    </recommendedName>
</protein>
<name>G0V597_NAUCA</name>
<evidence type="ECO:0000256" key="8">
    <source>
        <dbReference type="SAM" id="MobiDB-lite"/>
    </source>
</evidence>
<evidence type="ECO:0000256" key="2">
    <source>
        <dbReference type="ARBA" id="ARBA00004123"/>
    </source>
</evidence>
<comment type="function">
    <text evidence="1">May be involved in a process influencing telomere capping.</text>
</comment>
<organism evidence="10 11">
    <name type="scientific">Naumovozyma castellii</name>
    <name type="common">Yeast</name>
    <name type="synonym">Saccharomyces castellii</name>
    <dbReference type="NCBI Taxonomy" id="27288"/>
    <lineage>
        <taxon>Eukaryota</taxon>
        <taxon>Fungi</taxon>
        <taxon>Dikarya</taxon>
        <taxon>Ascomycota</taxon>
        <taxon>Saccharomycotina</taxon>
        <taxon>Saccharomycetes</taxon>
        <taxon>Saccharomycetales</taxon>
        <taxon>Saccharomycetaceae</taxon>
        <taxon>Naumovozyma</taxon>
    </lineage>
</organism>
<evidence type="ECO:0000256" key="5">
    <source>
        <dbReference type="ARBA" id="ARBA00015162"/>
    </source>
</evidence>
<dbReference type="OrthoDB" id="128308at2759"/>
<dbReference type="FunCoup" id="G0V597">
    <property type="interactions" value="34"/>
</dbReference>
<gene>
    <name evidence="10" type="primary">NCAS0A00730</name>
    <name evidence="10" type="ordered locus">NCAS_0A00730</name>
</gene>
<evidence type="ECO:0000256" key="7">
    <source>
        <dbReference type="ARBA" id="ARBA00023242"/>
    </source>
</evidence>
<dbReference type="Proteomes" id="UP000001640">
    <property type="component" value="Chromosome 1"/>
</dbReference>
<feature type="compositionally biased region" description="Basic residues" evidence="8">
    <location>
        <begin position="1"/>
        <end position="12"/>
    </location>
</feature>
<dbReference type="InterPro" id="IPR028094">
    <property type="entry name" value="RTC4_C"/>
</dbReference>
<proteinExistence type="inferred from homology"/>
<accession>G0V597</accession>
<dbReference type="InterPro" id="IPR039024">
    <property type="entry name" value="RTC4"/>
</dbReference>
<evidence type="ECO:0000259" key="9">
    <source>
        <dbReference type="SMART" id="SM01312"/>
    </source>
</evidence>
<keyword evidence="6" id="KW-0963">Cytoplasm</keyword>
<dbReference type="GO" id="GO:0005737">
    <property type="term" value="C:cytoplasm"/>
    <property type="evidence" value="ECO:0007669"/>
    <property type="project" value="UniProtKB-SubCell"/>
</dbReference>
<reference evidence="10 11" key="1">
    <citation type="journal article" date="2011" name="Proc. Natl. Acad. Sci. U.S.A.">
        <title>Evolutionary erosion of yeast sex chromosomes by mating-type switching accidents.</title>
        <authorList>
            <person name="Gordon J.L."/>
            <person name="Armisen D."/>
            <person name="Proux-Wera E."/>
            <person name="Oheigeartaigh S.S."/>
            <person name="Byrne K.P."/>
            <person name="Wolfe K.H."/>
        </authorList>
    </citation>
    <scope>NUCLEOTIDE SEQUENCE [LARGE SCALE GENOMIC DNA]</scope>
    <source>
        <strain evidence="11">ATCC 76901 / BCRC 22586 / CBS 4309 / NBRC 1992 / NRRL Y-12630</strain>
    </source>
</reference>
<dbReference type="PANTHER" id="PTHR41391:SF1">
    <property type="entry name" value="RESTRICTION OF TELOMERE CAPPING PROTEIN 4"/>
    <property type="match status" value="1"/>
</dbReference>
<dbReference type="AlphaFoldDB" id="G0V597"/>
<dbReference type="HOGENOM" id="CLU_049922_1_0_1"/>
<dbReference type="InParanoid" id="G0V597"/>
<feature type="region of interest" description="Disordered" evidence="8">
    <location>
        <begin position="1"/>
        <end position="23"/>
    </location>
</feature>
<dbReference type="GO" id="GO:0005634">
    <property type="term" value="C:nucleus"/>
    <property type="evidence" value="ECO:0007669"/>
    <property type="project" value="UniProtKB-SubCell"/>
</dbReference>
<keyword evidence="11" id="KW-1185">Reference proteome</keyword>
<dbReference type="GeneID" id="96900122"/>
<dbReference type="eggNOG" id="ENOG502S1RG">
    <property type="taxonomic scope" value="Eukaryota"/>
</dbReference>
<evidence type="ECO:0000256" key="4">
    <source>
        <dbReference type="ARBA" id="ARBA00009461"/>
    </source>
</evidence>
<dbReference type="RefSeq" id="XP_003673024.1">
    <property type="nucleotide sequence ID" value="XM_003672976.1"/>
</dbReference>
<feature type="compositionally biased region" description="Basic and acidic residues" evidence="8">
    <location>
        <begin position="99"/>
        <end position="112"/>
    </location>
</feature>
<dbReference type="Pfam" id="PF14474">
    <property type="entry name" value="RTC4"/>
    <property type="match status" value="1"/>
</dbReference>
<evidence type="ECO:0000256" key="6">
    <source>
        <dbReference type="ARBA" id="ARBA00022490"/>
    </source>
</evidence>
<evidence type="ECO:0000256" key="1">
    <source>
        <dbReference type="ARBA" id="ARBA00002738"/>
    </source>
</evidence>